<dbReference type="SUPFAM" id="SSF47336">
    <property type="entry name" value="ACP-like"/>
    <property type="match status" value="1"/>
</dbReference>
<dbReference type="InterPro" id="IPR009081">
    <property type="entry name" value="PP-bd_ACP"/>
</dbReference>
<dbReference type="PROSITE" id="PS50075">
    <property type="entry name" value="CARRIER"/>
    <property type="match status" value="1"/>
</dbReference>
<keyword evidence="3" id="KW-1185">Reference proteome</keyword>
<dbReference type="InterPro" id="IPR036736">
    <property type="entry name" value="ACP-like_sf"/>
</dbReference>
<feature type="domain" description="Carrier" evidence="1">
    <location>
        <begin position="7"/>
        <end position="85"/>
    </location>
</feature>
<gene>
    <name evidence="2" type="ORF">B5M42_07180</name>
</gene>
<sequence length="89" mass="9956">MKMEKIQELKQFIVQVCTEKMNMDAPGEIDETAAVEAAYNLDSISMFELIVNLEEKYGLKVPDADIEKIGKMNVAELCAYLTGQTVGHE</sequence>
<dbReference type="EMBL" id="MYFO01000007">
    <property type="protein sequence ID" value="TFE89240.1"/>
    <property type="molecule type" value="Genomic_DNA"/>
</dbReference>
<proteinExistence type="predicted"/>
<dbReference type="Gene3D" id="1.10.1200.10">
    <property type="entry name" value="ACP-like"/>
    <property type="match status" value="1"/>
</dbReference>
<dbReference type="Proteomes" id="UP000298246">
    <property type="component" value="Unassembled WGS sequence"/>
</dbReference>
<dbReference type="AlphaFoldDB" id="A0A4Y8Q552"/>
<organism evidence="2 3">
    <name type="scientific">Paenibacillus athensensis</name>
    <dbReference type="NCBI Taxonomy" id="1967502"/>
    <lineage>
        <taxon>Bacteria</taxon>
        <taxon>Bacillati</taxon>
        <taxon>Bacillota</taxon>
        <taxon>Bacilli</taxon>
        <taxon>Bacillales</taxon>
        <taxon>Paenibacillaceae</taxon>
        <taxon>Paenibacillus</taxon>
    </lineage>
</organism>
<comment type="caution">
    <text evidence="2">The sequence shown here is derived from an EMBL/GenBank/DDBJ whole genome shotgun (WGS) entry which is preliminary data.</text>
</comment>
<reference evidence="2 3" key="1">
    <citation type="submission" date="2017-03" db="EMBL/GenBank/DDBJ databases">
        <title>Isolation of Levoglucosan Utilizing Bacteria.</title>
        <authorList>
            <person name="Arya A.S."/>
        </authorList>
    </citation>
    <scope>NUCLEOTIDE SEQUENCE [LARGE SCALE GENOMIC DNA]</scope>
    <source>
        <strain evidence="2 3">MEC069</strain>
    </source>
</reference>
<protein>
    <recommendedName>
        <fullName evidence="1">Carrier domain-containing protein</fullName>
    </recommendedName>
</protein>
<evidence type="ECO:0000259" key="1">
    <source>
        <dbReference type="PROSITE" id="PS50075"/>
    </source>
</evidence>
<evidence type="ECO:0000313" key="2">
    <source>
        <dbReference type="EMBL" id="TFE89240.1"/>
    </source>
</evidence>
<accession>A0A4Y8Q552</accession>
<evidence type="ECO:0000313" key="3">
    <source>
        <dbReference type="Proteomes" id="UP000298246"/>
    </source>
</evidence>
<dbReference type="Pfam" id="PF00550">
    <property type="entry name" value="PP-binding"/>
    <property type="match status" value="1"/>
</dbReference>
<name>A0A4Y8Q552_9BACL</name>